<organism evidence="1">
    <name type="scientific">hydrothermal vent metagenome</name>
    <dbReference type="NCBI Taxonomy" id="652676"/>
    <lineage>
        <taxon>unclassified sequences</taxon>
        <taxon>metagenomes</taxon>
        <taxon>ecological metagenomes</taxon>
    </lineage>
</organism>
<reference evidence="1" key="1">
    <citation type="submission" date="2018-06" db="EMBL/GenBank/DDBJ databases">
        <authorList>
            <person name="Zhirakovskaya E."/>
        </authorList>
    </citation>
    <scope>NUCLEOTIDE SEQUENCE</scope>
</reference>
<gene>
    <name evidence="1" type="ORF">MNBD_ALPHA04-1080</name>
</gene>
<dbReference type="Pfam" id="PF10094">
    <property type="entry name" value="DUF2332"/>
    <property type="match status" value="1"/>
</dbReference>
<protein>
    <recommendedName>
        <fullName evidence="2">DUF2332 domain-containing protein</fullName>
    </recommendedName>
</protein>
<dbReference type="InterPro" id="IPR011200">
    <property type="entry name" value="UCP012608"/>
</dbReference>
<accession>A0A3B0S7N0</accession>
<name>A0A3B0S7N0_9ZZZZ</name>
<evidence type="ECO:0008006" key="2">
    <source>
        <dbReference type="Google" id="ProtNLM"/>
    </source>
</evidence>
<dbReference type="EMBL" id="UOEF01000346">
    <property type="protein sequence ID" value="VAW02335.1"/>
    <property type="molecule type" value="Genomic_DNA"/>
</dbReference>
<proteinExistence type="predicted"/>
<evidence type="ECO:0000313" key="1">
    <source>
        <dbReference type="EMBL" id="VAW02335.1"/>
    </source>
</evidence>
<sequence>MDILDVEDIADGMRRQAEHCLNNDAPITASIILAQLQLIGTNTKCGQTITHWPGKPLEDAMPLRLTGGLHYLYLTDKEPRLAEIYESRVSDQPAIDTLIGQVVADHDEELLPWFDNPPQTNESGRSANFMAALAWLSGKLGSRFELLELGASAGVNTMMERYHYDLGGNSFGPENSPMQIKPEWRGPPPPDNPVEIVSSRACDQSPIDLTNDEIAMRLKGYIWPEMPARFERMEAAIVLAKQKPPDLVKADAADWVEEQLLLPQETGVTRVLMHSIVWQYLPPETRQRIEQAMFAAGPKATSDKPLAWISVETNRKTFRHELIARYWPGGEEPALLGQAHAHGAWVEWTD</sequence>
<dbReference type="AlphaFoldDB" id="A0A3B0S7N0"/>
<dbReference type="PIRSF" id="PIRSF012608">
    <property type="entry name" value="UCP012608"/>
    <property type="match status" value="1"/>
</dbReference>